<dbReference type="AlphaFoldDB" id="A0A811N7U5"/>
<dbReference type="Pfam" id="PF21796">
    <property type="entry name" value="Cac1_C"/>
    <property type="match status" value="1"/>
</dbReference>
<name>A0A811N7U5_9POAL</name>
<gene>
    <name evidence="5" type="ORF">NCGR_LOCUS13870</name>
</gene>
<dbReference type="GO" id="GO:0033186">
    <property type="term" value="C:CAF-1 complex"/>
    <property type="evidence" value="ECO:0007669"/>
    <property type="project" value="TreeGrafter"/>
</dbReference>
<evidence type="ECO:0000256" key="1">
    <source>
        <dbReference type="SAM" id="MobiDB-lite"/>
    </source>
</evidence>
<protein>
    <recommendedName>
        <fullName evidence="7">Chromatin assembly factor 1 subunit FAS1</fullName>
    </recommendedName>
</protein>
<dbReference type="GO" id="GO:0005634">
    <property type="term" value="C:nucleus"/>
    <property type="evidence" value="ECO:0007669"/>
    <property type="project" value="TreeGrafter"/>
</dbReference>
<evidence type="ECO:0000313" key="6">
    <source>
        <dbReference type="Proteomes" id="UP000604825"/>
    </source>
</evidence>
<feature type="region of interest" description="Disordered" evidence="1">
    <location>
        <begin position="468"/>
        <end position="490"/>
    </location>
</feature>
<dbReference type="GO" id="GO:0006334">
    <property type="term" value="P:nucleosome assembly"/>
    <property type="evidence" value="ECO:0007669"/>
    <property type="project" value="TreeGrafter"/>
</dbReference>
<feature type="region of interest" description="Disordered" evidence="1">
    <location>
        <begin position="542"/>
        <end position="587"/>
    </location>
</feature>
<accession>A0A811N7U5</accession>
<dbReference type="PANTHER" id="PTHR15272">
    <property type="entry name" value="CHROMATIN ASSEMBLY FACTOR 1 SUBUNIT A CAF-1 SUBUNIT A"/>
    <property type="match status" value="1"/>
</dbReference>
<feature type="compositionally biased region" description="Polar residues" evidence="1">
    <location>
        <begin position="821"/>
        <end position="861"/>
    </location>
</feature>
<feature type="domain" description="Chromatin assembly factor 1 subunit A dimerization" evidence="3">
    <location>
        <begin position="519"/>
        <end position="590"/>
    </location>
</feature>
<feature type="region of interest" description="Disordered" evidence="1">
    <location>
        <begin position="295"/>
        <end position="361"/>
    </location>
</feature>
<dbReference type="Pfam" id="PF12253">
    <property type="entry name" value="CAF1A_dimeriz"/>
    <property type="match status" value="1"/>
</dbReference>
<feature type="compositionally biased region" description="Acidic residues" evidence="1">
    <location>
        <begin position="554"/>
        <end position="571"/>
    </location>
</feature>
<keyword evidence="6" id="KW-1185">Reference proteome</keyword>
<feature type="region of interest" description="Disordered" evidence="1">
    <location>
        <begin position="820"/>
        <end position="867"/>
    </location>
</feature>
<evidence type="ECO:0000256" key="2">
    <source>
        <dbReference type="SAM" id="Phobius"/>
    </source>
</evidence>
<feature type="region of interest" description="Disordered" evidence="1">
    <location>
        <begin position="67"/>
        <end position="86"/>
    </location>
</feature>
<keyword evidence="2" id="KW-1133">Transmembrane helix</keyword>
<feature type="domain" description="Chromatin assembly factor 1 subunit Cac1-like C-terminal" evidence="4">
    <location>
        <begin position="745"/>
        <end position="795"/>
    </location>
</feature>
<dbReference type="InterPro" id="IPR048800">
    <property type="entry name" value="Cac1-like_C"/>
</dbReference>
<keyword evidence="2" id="KW-0812">Transmembrane</keyword>
<dbReference type="PANTHER" id="PTHR15272:SF7">
    <property type="entry name" value="OS07G0273301 PROTEIN"/>
    <property type="match status" value="1"/>
</dbReference>
<evidence type="ECO:0000259" key="4">
    <source>
        <dbReference type="Pfam" id="PF21796"/>
    </source>
</evidence>
<sequence length="867" mass="98310">MRGLIGREFLGNFWGFRLVRRSNCLDWGGLFLLLILTGLFPFLGAWIGELSGGGFLMDGDKAKESASDCVSGAAEPTTKQEKRKRASAELGVVDEESASAEWQREIDALYEYYKEVSGRQLNPEELSCTINDSVIACLLEESSLSCAKLTDEIYKRMKLQDGVTESSVRTSVLNIGKRSSYGISAMDVDDLEDESDSSLWCWETQDLALLPFHLHSSLSIRRKARKLIHKRILILSGKLAAKDASNARSNQYSLMKNAGEVLDLDEIRSIVESKHKNDTDITKMHSKTEAQELQAISKAVKKQQTEQKKKERERRHMNEKTEREAKRIERENKRLKKHQEEEERARKKKEKEEAELKRKASIQKQANLMERFLKRKANSNTESSGSHHLERTKCSKSSGNIEELAVAATSGMDCTLSKESHLSMEELRMIHVVKWRKLYQHNRLCHWGVRRCPKLQLFPELRLQKSSAAITSDSMSTPTKEQSSQKSTGSLDITKLLDELEIPSRSQNSISSSVLLVKKLLQFDKSSRPAYYGTWRKKSSTVSARQPFQRDEELNYDVESDEEWEEDDPDDPGERLSDFEDDDEKTMNEHDSMIDAEEEAENSFVVPNDYLSDDEGMQCEPICVKFDEISTMLSIPGVTVEELNALLQRQKALHIITEHALKIDRPLVISNLDHRKLDLLNAEDITGMLKMEKICLQALCMKKYPGSPIIDVPVVNMTIEDGFCRSNRKSPRTPVSSKAISESDMPEFAKLVASCPQGIVKLVELLHETFPYVSKARLKNKVREIAEFTNNRWQVKQDILDRYSFSVSPDKGEGPKCAALCSSQQRQPPNESGNTGESSPQCSLKSEMIRQQSGAQWSHGGTQRPDP</sequence>
<evidence type="ECO:0000313" key="5">
    <source>
        <dbReference type="EMBL" id="CAD6220374.1"/>
    </source>
</evidence>
<feature type="compositionally biased region" description="Basic and acidic residues" evidence="1">
    <location>
        <begin position="303"/>
        <end position="358"/>
    </location>
</feature>
<proteinExistence type="predicted"/>
<feature type="transmembrane region" description="Helical" evidence="2">
    <location>
        <begin position="27"/>
        <end position="47"/>
    </location>
</feature>
<evidence type="ECO:0000259" key="3">
    <source>
        <dbReference type="Pfam" id="PF12253"/>
    </source>
</evidence>
<dbReference type="EMBL" id="CAJGYO010000003">
    <property type="protein sequence ID" value="CAD6220374.1"/>
    <property type="molecule type" value="Genomic_DNA"/>
</dbReference>
<keyword evidence="2" id="KW-0472">Membrane</keyword>
<dbReference type="InterPro" id="IPR022043">
    <property type="entry name" value="CAF1A_DD"/>
</dbReference>
<dbReference type="OrthoDB" id="440676at2759"/>
<evidence type="ECO:0008006" key="7">
    <source>
        <dbReference type="Google" id="ProtNLM"/>
    </source>
</evidence>
<comment type="caution">
    <text evidence="5">The sequence shown here is derived from an EMBL/GenBank/DDBJ whole genome shotgun (WGS) entry which is preliminary data.</text>
</comment>
<organism evidence="5 6">
    <name type="scientific">Miscanthus lutarioriparius</name>
    <dbReference type="NCBI Taxonomy" id="422564"/>
    <lineage>
        <taxon>Eukaryota</taxon>
        <taxon>Viridiplantae</taxon>
        <taxon>Streptophyta</taxon>
        <taxon>Embryophyta</taxon>
        <taxon>Tracheophyta</taxon>
        <taxon>Spermatophyta</taxon>
        <taxon>Magnoliopsida</taxon>
        <taxon>Liliopsida</taxon>
        <taxon>Poales</taxon>
        <taxon>Poaceae</taxon>
        <taxon>PACMAD clade</taxon>
        <taxon>Panicoideae</taxon>
        <taxon>Andropogonodae</taxon>
        <taxon>Andropogoneae</taxon>
        <taxon>Saccharinae</taxon>
        <taxon>Miscanthus</taxon>
    </lineage>
</organism>
<dbReference type="Proteomes" id="UP000604825">
    <property type="component" value="Unassembled WGS sequence"/>
</dbReference>
<reference evidence="5" key="1">
    <citation type="submission" date="2020-10" db="EMBL/GenBank/DDBJ databases">
        <authorList>
            <person name="Han B."/>
            <person name="Lu T."/>
            <person name="Zhao Q."/>
            <person name="Huang X."/>
            <person name="Zhao Y."/>
        </authorList>
    </citation>
    <scope>NUCLEOTIDE SEQUENCE</scope>
</reference>
<feature type="region of interest" description="Disordered" evidence="1">
    <location>
        <begin position="377"/>
        <end position="396"/>
    </location>
</feature>